<reference evidence="1" key="1">
    <citation type="submission" date="2021-10" db="EMBL/GenBank/DDBJ databases">
        <title>Psilocybe cubensis genome.</title>
        <authorList>
            <person name="Mckernan K.J."/>
            <person name="Crawford S."/>
            <person name="Trippe A."/>
            <person name="Kane L.T."/>
            <person name="Mclaughlin S."/>
        </authorList>
    </citation>
    <scope>NUCLEOTIDE SEQUENCE</scope>
    <source>
        <strain evidence="1">MGC-MH-2018</strain>
    </source>
</reference>
<sequence>MTWPYWSTGDQAQWQKTELRRAHMRKKELSEAKRIKTKFMIFGPLPESFPHLLVYDEPIEPVASFKHVGYTFNSTKKNIFIDHYVAKAIAAHNGITSFFILDSVFATIWPKLDLQLSMARGLGPMCMRAPLFTKTGVLSIEYRRIILALKFLAYLLEAPKERFVHAAWLDFTALTRLLCSTHTLAVEKLCSYWPTQLLKPNGFFTNDRESSDLIRQLRDQELTLPAFAAYVYHTLEESDQVDVLRPANVWFMYD</sequence>
<organism evidence="1 2">
    <name type="scientific">Psilocybe cubensis</name>
    <name type="common">Psychedelic mushroom</name>
    <name type="synonym">Stropharia cubensis</name>
    <dbReference type="NCBI Taxonomy" id="181762"/>
    <lineage>
        <taxon>Eukaryota</taxon>
        <taxon>Fungi</taxon>
        <taxon>Dikarya</taxon>
        <taxon>Basidiomycota</taxon>
        <taxon>Agaricomycotina</taxon>
        <taxon>Agaricomycetes</taxon>
        <taxon>Agaricomycetidae</taxon>
        <taxon>Agaricales</taxon>
        <taxon>Agaricineae</taxon>
        <taxon>Strophariaceae</taxon>
        <taxon>Psilocybe</taxon>
    </lineage>
</organism>
<name>A0ACB8GTL7_PSICU</name>
<accession>A0ACB8GTL7</accession>
<proteinExistence type="predicted"/>
<evidence type="ECO:0000313" key="1">
    <source>
        <dbReference type="EMBL" id="KAH9478873.1"/>
    </source>
</evidence>
<comment type="caution">
    <text evidence="1">The sequence shown here is derived from an EMBL/GenBank/DDBJ whole genome shotgun (WGS) entry which is preliminary data.</text>
</comment>
<dbReference type="EMBL" id="JAFIQS020000008">
    <property type="protein sequence ID" value="KAH9478873.1"/>
    <property type="molecule type" value="Genomic_DNA"/>
</dbReference>
<keyword evidence="2" id="KW-1185">Reference proteome</keyword>
<evidence type="ECO:0000313" key="2">
    <source>
        <dbReference type="Proteomes" id="UP000664032"/>
    </source>
</evidence>
<gene>
    <name evidence="1" type="ORF">JR316_0009335</name>
</gene>
<dbReference type="Proteomes" id="UP000664032">
    <property type="component" value="Unassembled WGS sequence"/>
</dbReference>
<protein>
    <submittedName>
        <fullName evidence="1">Uncharacterized protein</fullName>
    </submittedName>
</protein>